<reference evidence="1 2" key="1">
    <citation type="submission" date="2020-06" db="EMBL/GenBank/DDBJ databases">
        <title>Whole-genome sequence of Allochromatium humboldtianum DSM 21881, type strain.</title>
        <authorList>
            <person name="Kyndt J.A."/>
            <person name="Meyer T.E."/>
        </authorList>
    </citation>
    <scope>NUCLEOTIDE SEQUENCE [LARGE SCALE GENOMIC DNA]</scope>
    <source>
        <strain evidence="1 2">DSM 21881</strain>
    </source>
</reference>
<dbReference type="SUPFAM" id="SSF56935">
    <property type="entry name" value="Porins"/>
    <property type="match status" value="1"/>
</dbReference>
<evidence type="ECO:0000313" key="1">
    <source>
        <dbReference type="EMBL" id="NVZ08581.1"/>
    </source>
</evidence>
<dbReference type="Proteomes" id="UP000592294">
    <property type="component" value="Unassembled WGS sequence"/>
</dbReference>
<keyword evidence="2" id="KW-1185">Reference proteome</keyword>
<dbReference type="EMBL" id="JABZEO010000003">
    <property type="protein sequence ID" value="NVZ08581.1"/>
    <property type="molecule type" value="Genomic_DNA"/>
</dbReference>
<gene>
    <name evidence="1" type="ORF">HW932_04830</name>
</gene>
<dbReference type="AlphaFoldDB" id="A0A850RG21"/>
<evidence type="ECO:0008006" key="3">
    <source>
        <dbReference type="Google" id="ProtNLM"/>
    </source>
</evidence>
<organism evidence="1 2">
    <name type="scientific">Allochromatium humboldtianum</name>
    <dbReference type="NCBI Taxonomy" id="504901"/>
    <lineage>
        <taxon>Bacteria</taxon>
        <taxon>Pseudomonadati</taxon>
        <taxon>Pseudomonadota</taxon>
        <taxon>Gammaproteobacteria</taxon>
        <taxon>Chromatiales</taxon>
        <taxon>Chromatiaceae</taxon>
        <taxon>Allochromatium</taxon>
    </lineage>
</organism>
<evidence type="ECO:0000313" key="2">
    <source>
        <dbReference type="Proteomes" id="UP000592294"/>
    </source>
</evidence>
<accession>A0A850RG21</accession>
<proteinExistence type="predicted"/>
<dbReference type="InterPro" id="IPR023614">
    <property type="entry name" value="Porin_dom_sf"/>
</dbReference>
<name>A0A850RG21_9GAMM</name>
<dbReference type="RefSeq" id="WP_176975373.1">
    <property type="nucleotide sequence ID" value="NZ_JABZEO010000003.1"/>
</dbReference>
<comment type="caution">
    <text evidence="1">The sequence shown here is derived from an EMBL/GenBank/DDBJ whole genome shotgun (WGS) entry which is preliminary data.</text>
</comment>
<dbReference type="Gene3D" id="2.40.160.10">
    <property type="entry name" value="Porin"/>
    <property type="match status" value="1"/>
</dbReference>
<protein>
    <recommendedName>
        <fullName evidence="3">Outer membrane beta-barrel protein</fullName>
    </recommendedName>
</protein>
<sequence length="447" mass="49945">MRYRRSLDTGRGSSDRRDSRSLRTLLWLVGCCLPASGALSTPPDLSLSGFGTLGGAVSDQDFIYQRHIDDHGTLNRDSLAAIQLDARLSAAWSLTLQAKAAPSERDDNAWDPTLTWAFLSWRPTNDLLWRLGKQRLPLMLYSANSDVGITFDFARLPTEAYSILPTQDFTGLSLAKTWFDADREWTLEGYLGQTHTNWHYYLRNGLEPVFSAGTFYLGYDVNMAGLVLSLRDDRNTWRLALHRAEATSDEGPVPERFPFVEIAPGLGYYQILDAFPGPGVPMVDHYDIWVLTFGAEIALPHDLRLVGEYGRRRFDNATTGADTSAGYLALLKRVGRWTPYVYWSGIRTSEAALDFITGLNDTRLPQTIPSADLINASQRTGADLLSPYDQHSWALGASYSLSPTSRIKAEWMHTRTGRLSVFVDAPPDEDSGGRQINVFSLSYSFTF</sequence>